<proteinExistence type="predicted"/>
<sequence length="121" mass="12955">MGRIRVDGVDPANLDPVLTKPSRPSGIGLSRATTCQPATALTASPKTGSDEFLPCHDRVHPTSATLRLHMFATRQLPPSSATLPHQRSAPPLHLCDSKASRLRPTSTTSTSITSATHRLRL</sequence>
<gene>
    <name evidence="2" type="ORF">MA16_Dca000428</name>
</gene>
<feature type="region of interest" description="Disordered" evidence="1">
    <location>
        <begin position="1"/>
        <end position="31"/>
    </location>
</feature>
<dbReference type="EMBL" id="KZ502442">
    <property type="protein sequence ID" value="PKU79084.1"/>
    <property type="molecule type" value="Genomic_DNA"/>
</dbReference>
<evidence type="ECO:0000313" key="3">
    <source>
        <dbReference type="Proteomes" id="UP000233837"/>
    </source>
</evidence>
<reference evidence="2 3" key="2">
    <citation type="journal article" date="2017" name="Nature">
        <title>The Apostasia genome and the evolution of orchids.</title>
        <authorList>
            <person name="Zhang G.Q."/>
            <person name="Liu K.W."/>
            <person name="Li Z."/>
            <person name="Lohaus R."/>
            <person name="Hsiao Y.Y."/>
            <person name="Niu S.C."/>
            <person name="Wang J.Y."/>
            <person name="Lin Y.C."/>
            <person name="Xu Q."/>
            <person name="Chen L.J."/>
            <person name="Yoshida K."/>
            <person name="Fujiwara S."/>
            <person name="Wang Z.W."/>
            <person name="Zhang Y.Q."/>
            <person name="Mitsuda N."/>
            <person name="Wang M."/>
            <person name="Liu G.H."/>
            <person name="Pecoraro L."/>
            <person name="Huang H.X."/>
            <person name="Xiao X.J."/>
            <person name="Lin M."/>
            <person name="Wu X.Y."/>
            <person name="Wu W.L."/>
            <person name="Chen Y.Y."/>
            <person name="Chang S.B."/>
            <person name="Sakamoto S."/>
            <person name="Ohme-Takagi M."/>
            <person name="Yagi M."/>
            <person name="Zeng S.J."/>
            <person name="Shen C.Y."/>
            <person name="Yeh C.M."/>
            <person name="Luo Y.B."/>
            <person name="Tsai W.C."/>
            <person name="Van de Peer Y."/>
            <person name="Liu Z.J."/>
        </authorList>
    </citation>
    <scope>NUCLEOTIDE SEQUENCE [LARGE SCALE GENOMIC DNA]</scope>
    <source>
        <tissue evidence="2">The whole plant</tissue>
    </source>
</reference>
<evidence type="ECO:0000313" key="2">
    <source>
        <dbReference type="EMBL" id="PKU79084.1"/>
    </source>
</evidence>
<organism evidence="2 3">
    <name type="scientific">Dendrobium catenatum</name>
    <dbReference type="NCBI Taxonomy" id="906689"/>
    <lineage>
        <taxon>Eukaryota</taxon>
        <taxon>Viridiplantae</taxon>
        <taxon>Streptophyta</taxon>
        <taxon>Embryophyta</taxon>
        <taxon>Tracheophyta</taxon>
        <taxon>Spermatophyta</taxon>
        <taxon>Magnoliopsida</taxon>
        <taxon>Liliopsida</taxon>
        <taxon>Asparagales</taxon>
        <taxon>Orchidaceae</taxon>
        <taxon>Epidendroideae</taxon>
        <taxon>Malaxideae</taxon>
        <taxon>Dendrobiinae</taxon>
        <taxon>Dendrobium</taxon>
    </lineage>
</organism>
<feature type="compositionally biased region" description="Low complexity" evidence="1">
    <location>
        <begin position="105"/>
        <end position="121"/>
    </location>
</feature>
<feature type="region of interest" description="Disordered" evidence="1">
    <location>
        <begin position="77"/>
        <end position="121"/>
    </location>
</feature>
<reference evidence="2 3" key="1">
    <citation type="journal article" date="2016" name="Sci. Rep.">
        <title>The Dendrobium catenatum Lindl. genome sequence provides insights into polysaccharide synthase, floral development and adaptive evolution.</title>
        <authorList>
            <person name="Zhang G.Q."/>
            <person name="Xu Q."/>
            <person name="Bian C."/>
            <person name="Tsai W.C."/>
            <person name="Yeh C.M."/>
            <person name="Liu K.W."/>
            <person name="Yoshida K."/>
            <person name="Zhang L.S."/>
            <person name="Chang S.B."/>
            <person name="Chen F."/>
            <person name="Shi Y."/>
            <person name="Su Y.Y."/>
            <person name="Zhang Y.Q."/>
            <person name="Chen L.J."/>
            <person name="Yin Y."/>
            <person name="Lin M."/>
            <person name="Huang H."/>
            <person name="Deng H."/>
            <person name="Wang Z.W."/>
            <person name="Zhu S.L."/>
            <person name="Zhao X."/>
            <person name="Deng C."/>
            <person name="Niu S.C."/>
            <person name="Huang J."/>
            <person name="Wang M."/>
            <person name="Liu G.H."/>
            <person name="Yang H.J."/>
            <person name="Xiao X.J."/>
            <person name="Hsiao Y.Y."/>
            <person name="Wu W.L."/>
            <person name="Chen Y.Y."/>
            <person name="Mitsuda N."/>
            <person name="Ohme-Takagi M."/>
            <person name="Luo Y.B."/>
            <person name="Van de Peer Y."/>
            <person name="Liu Z.J."/>
        </authorList>
    </citation>
    <scope>NUCLEOTIDE SEQUENCE [LARGE SCALE GENOMIC DNA]</scope>
    <source>
        <tissue evidence="2">The whole plant</tissue>
    </source>
</reference>
<keyword evidence="3" id="KW-1185">Reference proteome</keyword>
<evidence type="ECO:0000256" key="1">
    <source>
        <dbReference type="SAM" id="MobiDB-lite"/>
    </source>
</evidence>
<accession>A0A2I0WTU2</accession>
<dbReference type="AlphaFoldDB" id="A0A2I0WTU2"/>
<name>A0A2I0WTU2_9ASPA</name>
<protein>
    <submittedName>
        <fullName evidence="2">Uncharacterized protein</fullName>
    </submittedName>
</protein>
<dbReference type="Proteomes" id="UP000233837">
    <property type="component" value="Unassembled WGS sequence"/>
</dbReference>